<evidence type="ECO:0000313" key="2">
    <source>
        <dbReference type="EMBL" id="ABP64515.1"/>
    </source>
</evidence>
<organism evidence="2 3">
    <name type="scientific">Novosphingobium aromaticivorans (strain ATCC 700278 / DSM 12444 / CCUG 56034 / CIP 105152 / NBRC 16084 / F199)</name>
    <dbReference type="NCBI Taxonomy" id="279238"/>
    <lineage>
        <taxon>Bacteria</taxon>
        <taxon>Pseudomonadati</taxon>
        <taxon>Pseudomonadota</taxon>
        <taxon>Alphaproteobacteria</taxon>
        <taxon>Sphingomonadales</taxon>
        <taxon>Sphingomonadaceae</taxon>
        <taxon>Novosphingobium</taxon>
    </lineage>
</organism>
<dbReference type="CDD" id="cd00531">
    <property type="entry name" value="NTF2_like"/>
    <property type="match status" value="1"/>
</dbReference>
<dbReference type="RefSeq" id="WP_011906902.1">
    <property type="nucleotide sequence ID" value="NC_009427.1"/>
</dbReference>
<feature type="domain" description="SnoaL-like" evidence="1">
    <location>
        <begin position="2"/>
        <end position="123"/>
    </location>
</feature>
<keyword evidence="2" id="KW-0614">Plasmid</keyword>
<dbReference type="HOGENOM" id="CLU_106738_3_1_5"/>
<name>A4XF04_NOVAD</name>
<dbReference type="InterPro" id="IPR037401">
    <property type="entry name" value="SnoaL-like"/>
</dbReference>
<dbReference type="AlphaFoldDB" id="A4XF04"/>
<dbReference type="Proteomes" id="UP000009134">
    <property type="component" value="Plasmid pNL2"/>
</dbReference>
<dbReference type="EMBL" id="CP000677">
    <property type="protein sequence ID" value="ABP64515.1"/>
    <property type="molecule type" value="Genomic_DNA"/>
</dbReference>
<dbReference type="SUPFAM" id="SSF54427">
    <property type="entry name" value="NTF2-like"/>
    <property type="match status" value="1"/>
</dbReference>
<gene>
    <name evidence="2" type="ordered locus">Saro_3656</name>
</gene>
<dbReference type="Gene3D" id="3.10.450.50">
    <property type="match status" value="1"/>
</dbReference>
<dbReference type="InterPro" id="IPR032710">
    <property type="entry name" value="NTF2-like_dom_sf"/>
</dbReference>
<dbReference type="KEGG" id="nar:Saro_3656"/>
<reference evidence="2 3" key="1">
    <citation type="submission" date="2007-04" db="EMBL/GenBank/DDBJ databases">
        <title>Complete sequence of plasmid pNL2 of Novosphingobium aromaticivorans DSM 12444.</title>
        <authorList>
            <consortium name="US DOE Joint Genome Institute"/>
            <person name="Copeland A."/>
            <person name="Lucas S."/>
            <person name="Lapidus A."/>
            <person name="Barry K."/>
            <person name="Detter J.C."/>
            <person name="Glavina del Rio T."/>
            <person name="Hammon N."/>
            <person name="Israni S."/>
            <person name="Dalin E."/>
            <person name="Tice H."/>
            <person name="Pitluck S."/>
            <person name="Chertkov O."/>
            <person name="Han C."/>
            <person name="Thomson S."/>
            <person name="Schmutz J."/>
            <person name="Larimer F."/>
            <person name="Land M."/>
            <person name="Kyrpides N."/>
            <person name="Ivanova N."/>
            <person name="Fredrickson J."/>
            <person name="Romine M.F."/>
            <person name="Richardson P."/>
        </authorList>
    </citation>
    <scope>NUCLEOTIDE SEQUENCE [LARGE SCALE GENOMIC DNA]</scope>
    <source>
        <strain evidence="3">ATCC 700278 / DSM 12444 / CCUG 56034 / CIP 105152 / NBRC 16084 / F199</strain>
        <plasmid evidence="2 3">pNL2</plasmid>
    </source>
</reference>
<geneLocation type="plasmid" evidence="2 3">
    <name>pNL2</name>
</geneLocation>
<evidence type="ECO:0000259" key="1">
    <source>
        <dbReference type="Pfam" id="PF13577"/>
    </source>
</evidence>
<dbReference type="Pfam" id="PF13577">
    <property type="entry name" value="SnoaL_4"/>
    <property type="match status" value="1"/>
</dbReference>
<keyword evidence="3" id="KW-1185">Reference proteome</keyword>
<proteinExistence type="predicted"/>
<accession>A4XF04</accession>
<evidence type="ECO:0000313" key="3">
    <source>
        <dbReference type="Proteomes" id="UP000009134"/>
    </source>
</evidence>
<sequence>MSAEAALRRTAERYALGADRRDKTLWREVLADDVEITGPGFAIVGREANLGSIDHLAHAFKATRHVVHDQDVTVEGDTARGETRSTAEHRMTGPDGRDLLLVWAIRYQDCWRREGESWKFTRRALIVDWEELRPVGDVGGGAA</sequence>
<dbReference type="eggNOG" id="COG0702">
    <property type="taxonomic scope" value="Bacteria"/>
</dbReference>
<protein>
    <recommendedName>
        <fullName evidence="1">SnoaL-like domain-containing protein</fullName>
    </recommendedName>
</protein>